<evidence type="ECO:0000256" key="1">
    <source>
        <dbReference type="SAM" id="MobiDB-lite"/>
    </source>
</evidence>
<name>A0ABQ5EUH5_9ASTR</name>
<proteinExistence type="predicted"/>
<feature type="compositionally biased region" description="Gly residues" evidence="1">
    <location>
        <begin position="1"/>
        <end position="27"/>
    </location>
</feature>
<evidence type="ECO:0000313" key="3">
    <source>
        <dbReference type="Proteomes" id="UP001151760"/>
    </source>
</evidence>
<gene>
    <name evidence="2" type="ORF">Tco_0989477</name>
</gene>
<sequence length="102" mass="10319">MFNDGSGGQSRSGVGGNSGGDSGGSGGEWHWWMAVVGEGGGEDGGGKLKNNDNAPAVKLQLDRKSVNGPVNPVGATSGTIGVIILLFKIKHAFSGQPQRPNM</sequence>
<organism evidence="2 3">
    <name type="scientific">Tanacetum coccineum</name>
    <dbReference type="NCBI Taxonomy" id="301880"/>
    <lineage>
        <taxon>Eukaryota</taxon>
        <taxon>Viridiplantae</taxon>
        <taxon>Streptophyta</taxon>
        <taxon>Embryophyta</taxon>
        <taxon>Tracheophyta</taxon>
        <taxon>Spermatophyta</taxon>
        <taxon>Magnoliopsida</taxon>
        <taxon>eudicotyledons</taxon>
        <taxon>Gunneridae</taxon>
        <taxon>Pentapetalae</taxon>
        <taxon>asterids</taxon>
        <taxon>campanulids</taxon>
        <taxon>Asterales</taxon>
        <taxon>Asteraceae</taxon>
        <taxon>Asteroideae</taxon>
        <taxon>Anthemideae</taxon>
        <taxon>Anthemidinae</taxon>
        <taxon>Tanacetum</taxon>
    </lineage>
</organism>
<dbReference type="Proteomes" id="UP001151760">
    <property type="component" value="Unassembled WGS sequence"/>
</dbReference>
<reference evidence="2" key="2">
    <citation type="submission" date="2022-01" db="EMBL/GenBank/DDBJ databases">
        <authorList>
            <person name="Yamashiro T."/>
            <person name="Shiraishi A."/>
            <person name="Satake H."/>
            <person name="Nakayama K."/>
        </authorList>
    </citation>
    <scope>NUCLEOTIDE SEQUENCE</scope>
</reference>
<feature type="region of interest" description="Disordered" evidence="1">
    <location>
        <begin position="1"/>
        <end position="29"/>
    </location>
</feature>
<dbReference type="EMBL" id="BQNB010016670">
    <property type="protein sequence ID" value="GJT54423.1"/>
    <property type="molecule type" value="Genomic_DNA"/>
</dbReference>
<reference evidence="2" key="1">
    <citation type="journal article" date="2022" name="Int. J. Mol. Sci.">
        <title>Draft Genome of Tanacetum Coccineum: Genomic Comparison of Closely Related Tanacetum-Family Plants.</title>
        <authorList>
            <person name="Yamashiro T."/>
            <person name="Shiraishi A."/>
            <person name="Nakayama K."/>
            <person name="Satake H."/>
        </authorList>
    </citation>
    <scope>NUCLEOTIDE SEQUENCE</scope>
</reference>
<keyword evidence="3" id="KW-1185">Reference proteome</keyword>
<accession>A0ABQ5EUH5</accession>
<comment type="caution">
    <text evidence="2">The sequence shown here is derived from an EMBL/GenBank/DDBJ whole genome shotgun (WGS) entry which is preliminary data.</text>
</comment>
<protein>
    <submittedName>
        <fullName evidence="2">Uncharacterized protein</fullName>
    </submittedName>
</protein>
<evidence type="ECO:0000313" key="2">
    <source>
        <dbReference type="EMBL" id="GJT54423.1"/>
    </source>
</evidence>